<comment type="caution">
    <text evidence="2">The sequence shown here is derived from an EMBL/GenBank/DDBJ whole genome shotgun (WGS) entry which is preliminary data.</text>
</comment>
<evidence type="ECO:0008006" key="4">
    <source>
        <dbReference type="Google" id="ProtNLM"/>
    </source>
</evidence>
<feature type="compositionally biased region" description="Basic and acidic residues" evidence="1">
    <location>
        <begin position="400"/>
        <end position="414"/>
    </location>
</feature>
<organism evidence="2 3">
    <name type="scientific">Ophiocordyceps sinensis</name>
    <dbReference type="NCBI Taxonomy" id="72228"/>
    <lineage>
        <taxon>Eukaryota</taxon>
        <taxon>Fungi</taxon>
        <taxon>Dikarya</taxon>
        <taxon>Ascomycota</taxon>
        <taxon>Pezizomycotina</taxon>
        <taxon>Sordariomycetes</taxon>
        <taxon>Hypocreomycetidae</taxon>
        <taxon>Hypocreales</taxon>
        <taxon>Ophiocordycipitaceae</taxon>
        <taxon>Ophiocordyceps</taxon>
    </lineage>
</organism>
<dbReference type="OrthoDB" id="70224at2759"/>
<accession>A0A8H4LR80</accession>
<protein>
    <recommendedName>
        <fullName evidence="4">Phosphopantothenate-cysteine ligase</fullName>
    </recommendedName>
</protein>
<dbReference type="Gene3D" id="3.40.50.10300">
    <property type="entry name" value="CoaB-like"/>
    <property type="match status" value="1"/>
</dbReference>
<dbReference type="GO" id="GO:0003824">
    <property type="term" value="F:catalytic activity"/>
    <property type="evidence" value="ECO:0007669"/>
    <property type="project" value="UniProtKB-ARBA"/>
</dbReference>
<name>A0A8H4LR80_9HYPO</name>
<dbReference type="SUPFAM" id="SSF102645">
    <property type="entry name" value="CoaB-like"/>
    <property type="match status" value="2"/>
</dbReference>
<feature type="compositionally biased region" description="Polar residues" evidence="1">
    <location>
        <begin position="260"/>
        <end position="273"/>
    </location>
</feature>
<feature type="region of interest" description="Disordered" evidence="1">
    <location>
        <begin position="219"/>
        <end position="288"/>
    </location>
</feature>
<proteinExistence type="predicted"/>
<feature type="region of interest" description="Disordered" evidence="1">
    <location>
        <begin position="387"/>
        <end position="414"/>
    </location>
</feature>
<dbReference type="PANTHER" id="PTHR12290">
    <property type="entry name" value="CORNICHON-RELATED"/>
    <property type="match status" value="1"/>
</dbReference>
<keyword evidence="3" id="KW-1185">Reference proteome</keyword>
<dbReference type="AlphaFoldDB" id="A0A8H4LR80"/>
<dbReference type="EMBL" id="JAAVMX010000011">
    <property type="protein sequence ID" value="KAF4504214.1"/>
    <property type="molecule type" value="Genomic_DNA"/>
</dbReference>
<dbReference type="InterPro" id="IPR035929">
    <property type="entry name" value="CoaB-like_sf"/>
</dbReference>
<gene>
    <name evidence="2" type="ORF">G6O67_008392</name>
</gene>
<evidence type="ECO:0000313" key="2">
    <source>
        <dbReference type="EMBL" id="KAF4504214.1"/>
    </source>
</evidence>
<evidence type="ECO:0000256" key="1">
    <source>
        <dbReference type="SAM" id="MobiDB-lite"/>
    </source>
</evidence>
<sequence>MTLPHATAMPSPVEAEDAYFASNPPPRHLDEHTSRAKAFIDGHAGAGRRVVLVTSGGTTVPLEKQTVRFIDNFSAGTRGATSAEYFLAAGYAVIFLHREFSLLPYSRHFSHSKDCFLDFLRDDDEADGAEGRVGVRAGDVVKVRAVLRDYRRANEAGLLLMLPFVTIGDYLHELRAVSRLMGPLGARGLLYLAAAVSDFFVPPERMAEHKIQSTDVVAQLERQQQQRPHDGASSGEEPESKKRKTRAEEDEDRDEEHGTGSKTRNGQHQQQLPQERRNPPGISANDDQDEQDEVFDNFDASPRVPRSKRLVIDLDPVPKFLKNLVDGWAPQGMIVSYKLETDPAILVHKARASLDRYQHHLVIGNLLATRKWEVVFVSPGRDDRWLRVPPPGGQAGWGDAEGRPLRPDELPREDPDTEIEELIIPAVAELHDAHVAADKAKARLG</sequence>
<dbReference type="Proteomes" id="UP000557566">
    <property type="component" value="Unassembled WGS sequence"/>
</dbReference>
<reference evidence="2 3" key="1">
    <citation type="journal article" date="2020" name="Genome Biol. Evol.">
        <title>A new high-quality draft genome assembly of the Chinese cordyceps Ophiocordyceps sinensis.</title>
        <authorList>
            <person name="Shu R."/>
            <person name="Zhang J."/>
            <person name="Meng Q."/>
            <person name="Zhang H."/>
            <person name="Zhou G."/>
            <person name="Li M."/>
            <person name="Wu P."/>
            <person name="Zhao Y."/>
            <person name="Chen C."/>
            <person name="Qin Q."/>
        </authorList>
    </citation>
    <scope>NUCLEOTIDE SEQUENCE [LARGE SCALE GENOMIC DNA]</scope>
    <source>
        <strain evidence="2 3">IOZ07</strain>
    </source>
</reference>
<dbReference type="GO" id="GO:0015937">
    <property type="term" value="P:coenzyme A biosynthetic process"/>
    <property type="evidence" value="ECO:0007669"/>
    <property type="project" value="UniProtKB-ARBA"/>
</dbReference>
<evidence type="ECO:0000313" key="3">
    <source>
        <dbReference type="Proteomes" id="UP000557566"/>
    </source>
</evidence>